<proteinExistence type="predicted"/>
<name>A0AA41XJJ5_9MICO</name>
<dbReference type="GO" id="GO:0016757">
    <property type="term" value="F:glycosyltransferase activity"/>
    <property type="evidence" value="ECO:0007669"/>
    <property type="project" value="TreeGrafter"/>
</dbReference>
<dbReference type="CDD" id="cd03801">
    <property type="entry name" value="GT4_PimA-like"/>
    <property type="match status" value="1"/>
</dbReference>
<accession>A0AA41XJJ5</accession>
<dbReference type="PANTHER" id="PTHR45947:SF3">
    <property type="entry name" value="SULFOQUINOVOSYL TRANSFERASE SQD2"/>
    <property type="match status" value="1"/>
</dbReference>
<dbReference type="RefSeq" id="WP_259530995.1">
    <property type="nucleotide sequence ID" value="NZ_JANLCK010000016.1"/>
</dbReference>
<dbReference type="AlphaFoldDB" id="A0AA41XJJ5"/>
<evidence type="ECO:0000313" key="2">
    <source>
        <dbReference type="EMBL" id="MCS5727904.1"/>
    </source>
</evidence>
<dbReference type="Pfam" id="PF13692">
    <property type="entry name" value="Glyco_trans_1_4"/>
    <property type="match status" value="1"/>
</dbReference>
<dbReference type="PANTHER" id="PTHR45947">
    <property type="entry name" value="SULFOQUINOVOSYL TRANSFERASE SQD2"/>
    <property type="match status" value="1"/>
</dbReference>
<keyword evidence="3" id="KW-1185">Reference proteome</keyword>
<comment type="caution">
    <text evidence="2">The sequence shown here is derived from an EMBL/GenBank/DDBJ whole genome shotgun (WGS) entry which is preliminary data.</text>
</comment>
<dbReference type="Gene3D" id="3.40.50.2000">
    <property type="entry name" value="Glycogen Phosphorylase B"/>
    <property type="match status" value="2"/>
</dbReference>
<organism evidence="2 3">
    <name type="scientific">Herbiconiux oxytropis</name>
    <dbReference type="NCBI Taxonomy" id="2970915"/>
    <lineage>
        <taxon>Bacteria</taxon>
        <taxon>Bacillati</taxon>
        <taxon>Actinomycetota</taxon>
        <taxon>Actinomycetes</taxon>
        <taxon>Micrococcales</taxon>
        <taxon>Microbacteriaceae</taxon>
        <taxon>Herbiconiux</taxon>
    </lineage>
</organism>
<dbReference type="EMBL" id="JANLCK010000016">
    <property type="protein sequence ID" value="MCS5727904.1"/>
    <property type="molecule type" value="Genomic_DNA"/>
</dbReference>
<sequence>MKRDTSRPNVIAFIQPFVPSYRRGLFDAIARRLKQEGLELEVWHAQPKGIVASRRNSVTGSWSVPIKQHRLSIRRRNVTFRPVYRDAKRVRAVVTGLASSSLETYQLAADKNINMMLWGHGRNYTAGNNAVDGRLEGWLCTRATHVFTYTQQGAEHLVEAGVPREKLSTVVNTTDTVRLREGRSGASPADIEAFRRRLDISDDAEVALFVGAFDVPKRLPFLFEAADLIKKSRPGFVLLLAGAGPLDEYVAAEAAKRDYVRLAGRLEIDELALASNLVDLILIPGRVGLVAVDSLALGIPLVTTDYPFHAPEAEYLDKENSVWTADDEASYAAGIVEILADKGRLDALKARAAADGLLYSAERSAENFVTGILAGLELHERRTGARPVARAQGTAGE</sequence>
<dbReference type="SUPFAM" id="SSF53756">
    <property type="entry name" value="UDP-Glycosyltransferase/glycogen phosphorylase"/>
    <property type="match status" value="1"/>
</dbReference>
<reference evidence="2" key="1">
    <citation type="submission" date="2022-08" db="EMBL/GenBank/DDBJ databases">
        <authorList>
            <person name="Deng Y."/>
            <person name="Han X.-F."/>
            <person name="Zhang Y.-Q."/>
        </authorList>
    </citation>
    <scope>NUCLEOTIDE SEQUENCE</scope>
    <source>
        <strain evidence="2">CPCC 203407</strain>
    </source>
</reference>
<protein>
    <recommendedName>
        <fullName evidence="1">D-inositol 3-phosphate glycosyltransferase</fullName>
    </recommendedName>
</protein>
<evidence type="ECO:0000313" key="3">
    <source>
        <dbReference type="Proteomes" id="UP001165587"/>
    </source>
</evidence>
<gene>
    <name evidence="2" type="ORF">N1028_18560</name>
</gene>
<dbReference type="InterPro" id="IPR050194">
    <property type="entry name" value="Glycosyltransferase_grp1"/>
</dbReference>
<evidence type="ECO:0000256" key="1">
    <source>
        <dbReference type="ARBA" id="ARBA00021292"/>
    </source>
</evidence>
<dbReference type="Proteomes" id="UP001165587">
    <property type="component" value="Unassembled WGS sequence"/>
</dbReference>